<dbReference type="AlphaFoldDB" id="M5UCD8"/>
<keyword evidence="2" id="KW-1185">Reference proteome</keyword>
<comment type="caution">
    <text evidence="1">The sequence shown here is derived from an EMBL/GenBank/DDBJ whole genome shotgun (WGS) entry which is preliminary data.</text>
</comment>
<sequence length="44" mass="4705">MAVGSVVVGVEVALMRLNVTDENRRTIANPAEVTPARRCLDPIA</sequence>
<name>M5UCD8_9BACT</name>
<accession>M5UCD8</accession>
<proteinExistence type="predicted"/>
<organism evidence="1 2">
    <name type="scientific">Rhodopirellula sallentina SM41</name>
    <dbReference type="NCBI Taxonomy" id="1263870"/>
    <lineage>
        <taxon>Bacteria</taxon>
        <taxon>Pseudomonadati</taxon>
        <taxon>Planctomycetota</taxon>
        <taxon>Planctomycetia</taxon>
        <taxon>Pirellulales</taxon>
        <taxon>Pirellulaceae</taxon>
        <taxon>Rhodopirellula</taxon>
    </lineage>
</organism>
<gene>
    <name evidence="1" type="ORF">RSSM_04909</name>
</gene>
<evidence type="ECO:0000313" key="1">
    <source>
        <dbReference type="EMBL" id="EMI53663.1"/>
    </source>
</evidence>
<evidence type="ECO:0000313" key="2">
    <source>
        <dbReference type="Proteomes" id="UP000011885"/>
    </source>
</evidence>
<protein>
    <submittedName>
        <fullName evidence="1">Uncharacterized protein</fullName>
    </submittedName>
</protein>
<reference evidence="1 2" key="1">
    <citation type="journal article" date="2013" name="Mar. Genomics">
        <title>Expression of sulfatases in Rhodopirellula baltica and the diversity of sulfatases in the genus Rhodopirellula.</title>
        <authorList>
            <person name="Wegner C.E."/>
            <person name="Richter-Heitmann T."/>
            <person name="Klindworth A."/>
            <person name="Klockow C."/>
            <person name="Richter M."/>
            <person name="Achstetter T."/>
            <person name="Glockner F.O."/>
            <person name="Harder J."/>
        </authorList>
    </citation>
    <scope>NUCLEOTIDE SEQUENCE [LARGE SCALE GENOMIC DNA]</scope>
    <source>
        <strain evidence="1 2">SM41</strain>
    </source>
</reference>
<dbReference type="PATRIC" id="fig|1263870.3.peg.5192"/>
<dbReference type="EMBL" id="ANOH01000337">
    <property type="protein sequence ID" value="EMI53663.1"/>
    <property type="molecule type" value="Genomic_DNA"/>
</dbReference>
<dbReference type="Proteomes" id="UP000011885">
    <property type="component" value="Unassembled WGS sequence"/>
</dbReference>